<evidence type="ECO:0000313" key="10">
    <source>
        <dbReference type="Proteomes" id="UP000247498"/>
    </source>
</evidence>
<dbReference type="GO" id="GO:0005576">
    <property type="term" value="C:extracellular region"/>
    <property type="evidence" value="ECO:0007669"/>
    <property type="project" value="UniProtKB-SubCell"/>
</dbReference>
<organism evidence="9 10">
    <name type="scientific">Raphidocelis subcapitata</name>
    <dbReference type="NCBI Taxonomy" id="307507"/>
    <lineage>
        <taxon>Eukaryota</taxon>
        <taxon>Viridiplantae</taxon>
        <taxon>Chlorophyta</taxon>
        <taxon>core chlorophytes</taxon>
        <taxon>Chlorophyceae</taxon>
        <taxon>CS clade</taxon>
        <taxon>Sphaeropleales</taxon>
        <taxon>Selenastraceae</taxon>
        <taxon>Raphidocelis</taxon>
    </lineage>
</organism>
<evidence type="ECO:0008006" key="11">
    <source>
        <dbReference type="Google" id="ProtNLM"/>
    </source>
</evidence>
<dbReference type="PANTHER" id="PTHR38050:SF2">
    <property type="entry name" value="FERULOYL ESTERASE C-RELATED"/>
    <property type="match status" value="1"/>
</dbReference>
<dbReference type="InterPro" id="IPR029058">
    <property type="entry name" value="AB_hydrolase_fold"/>
</dbReference>
<proteinExistence type="predicted"/>
<dbReference type="SUPFAM" id="SSF53474">
    <property type="entry name" value="alpha/beta-Hydrolases"/>
    <property type="match status" value="1"/>
</dbReference>
<reference evidence="9 10" key="1">
    <citation type="journal article" date="2018" name="Sci. Rep.">
        <title>Raphidocelis subcapitata (=Pseudokirchneriella subcapitata) provides an insight into genome evolution and environmental adaptations in the Sphaeropleales.</title>
        <authorList>
            <person name="Suzuki S."/>
            <person name="Yamaguchi H."/>
            <person name="Nakajima N."/>
            <person name="Kawachi M."/>
        </authorList>
    </citation>
    <scope>NUCLEOTIDE SEQUENCE [LARGE SCALE GENOMIC DNA]</scope>
    <source>
        <strain evidence="9 10">NIES-35</strain>
    </source>
</reference>
<feature type="signal peptide" evidence="8">
    <location>
        <begin position="1"/>
        <end position="22"/>
    </location>
</feature>
<accession>A0A2V0PEZ1</accession>
<feature type="chain" id="PRO_5015848933" description="Feruloyl esterase" evidence="8">
    <location>
        <begin position="23"/>
        <end position="443"/>
    </location>
</feature>
<keyword evidence="7" id="KW-0624">Polysaccharide degradation</keyword>
<evidence type="ECO:0000256" key="5">
    <source>
        <dbReference type="ARBA" id="ARBA00022801"/>
    </source>
</evidence>
<dbReference type="Gene3D" id="3.40.50.1820">
    <property type="entry name" value="alpha/beta hydrolase"/>
    <property type="match status" value="1"/>
</dbReference>
<keyword evidence="10" id="KW-1185">Reference proteome</keyword>
<sequence length="443" mass="45469">MLARVLLLALALVVAAAAPAAADACKVGDSQCWCKSAPINGVWQPNKDPLLPACRVYYKHNGLERYVHIYLPPTYDGKKTFPVWIHLHGVFWATMGGVGKAAGRPVNGTDVIPKWDLSVEKLGANAIIVYPQSGGDPGTGNPAEGQGVKFRQFFQIPFWKCSVGICRDPKLDDAGFIEDVVKDLPARLPMTKGQYYLSGESAGGMLVHVLLCQSPAVAGAITAAADLLGGIGADYAKGPDCSKPSYTMPFIKMHGLDDPNIPYTQPAGKEVLFDGVRMLGAADTVAVRARDNGCGPGDAGPQVPEAGGKMLCTDLCAKKKGAPPAKVCGMVGVKHDTDHPYPGFVYEQAWAFFDKQGKAGAAAAKTKSPPVAALAAAPPAPPLPEAGAGALSPGLLVTGSGSGAGSLATAEQIRAGQGKSAAAAAAPALGAALLSALALALAL</sequence>
<evidence type="ECO:0000256" key="6">
    <source>
        <dbReference type="ARBA" id="ARBA00023277"/>
    </source>
</evidence>
<name>A0A2V0PEZ1_9CHLO</name>
<evidence type="ECO:0000256" key="7">
    <source>
        <dbReference type="ARBA" id="ARBA00023326"/>
    </source>
</evidence>
<evidence type="ECO:0000256" key="1">
    <source>
        <dbReference type="ARBA" id="ARBA00004613"/>
    </source>
</evidence>
<keyword evidence="6" id="KW-0119">Carbohydrate metabolism</keyword>
<gene>
    <name evidence="9" type="ORF">Rsub_10455</name>
</gene>
<dbReference type="GO" id="GO:0045493">
    <property type="term" value="P:xylan catabolic process"/>
    <property type="evidence" value="ECO:0007669"/>
    <property type="project" value="UniProtKB-KW"/>
</dbReference>
<dbReference type="AlphaFoldDB" id="A0A2V0PEZ1"/>
<dbReference type="OrthoDB" id="424610at2759"/>
<protein>
    <recommendedName>
        <fullName evidence="11">Feruloyl esterase</fullName>
    </recommendedName>
</protein>
<comment type="caution">
    <text evidence="9">The sequence shown here is derived from an EMBL/GenBank/DDBJ whole genome shotgun (WGS) entry which is preliminary data.</text>
</comment>
<keyword evidence="5" id="KW-0378">Hydrolase</keyword>
<evidence type="ECO:0000256" key="4">
    <source>
        <dbReference type="ARBA" id="ARBA00022729"/>
    </source>
</evidence>
<dbReference type="InterPro" id="IPR043595">
    <property type="entry name" value="FaeB/C/D"/>
</dbReference>
<keyword evidence="3" id="KW-0858">Xylan degradation</keyword>
<keyword evidence="2" id="KW-0964">Secreted</keyword>
<dbReference type="InParanoid" id="A0A2V0PEZ1"/>
<evidence type="ECO:0000256" key="8">
    <source>
        <dbReference type="SAM" id="SignalP"/>
    </source>
</evidence>
<dbReference type="PANTHER" id="PTHR38050">
    <property type="match status" value="1"/>
</dbReference>
<keyword evidence="4 8" id="KW-0732">Signal</keyword>
<comment type="subcellular location">
    <subcellularLocation>
        <location evidence="1">Secreted</location>
    </subcellularLocation>
</comment>
<dbReference type="EMBL" id="BDRX01000101">
    <property type="protein sequence ID" value="GBF97532.1"/>
    <property type="molecule type" value="Genomic_DNA"/>
</dbReference>
<evidence type="ECO:0000256" key="2">
    <source>
        <dbReference type="ARBA" id="ARBA00022525"/>
    </source>
</evidence>
<evidence type="ECO:0000313" key="9">
    <source>
        <dbReference type="EMBL" id="GBF97532.1"/>
    </source>
</evidence>
<evidence type="ECO:0000256" key="3">
    <source>
        <dbReference type="ARBA" id="ARBA00022651"/>
    </source>
</evidence>
<dbReference type="GO" id="GO:0030600">
    <property type="term" value="F:feruloyl esterase activity"/>
    <property type="evidence" value="ECO:0007669"/>
    <property type="project" value="InterPro"/>
</dbReference>
<dbReference type="Proteomes" id="UP000247498">
    <property type="component" value="Unassembled WGS sequence"/>
</dbReference>